<reference evidence="3" key="1">
    <citation type="submission" date="2016-08" db="EMBL/GenBank/DDBJ databases">
        <title>Discovery of first anaerobic lithoheterotrophic haloarchae widely represented in hypersaline habitats.</title>
        <authorList>
            <person name="Sorokin D.Y."/>
            <person name="Kublanov I.V."/>
            <person name="Roman P."/>
            <person name="Sinninghe Damste J.S."/>
            <person name="Golyshin P.N."/>
            <person name="Rojo D."/>
            <person name="Ciordia S."/>
            <person name="Mena Md.C."/>
            <person name="Ferrer M."/>
            <person name="Smedile F."/>
            <person name="Messina E."/>
            <person name="La Cono V."/>
            <person name="Yakimov M.M."/>
        </authorList>
    </citation>
    <scope>NUCLEOTIDE SEQUENCE [LARGE SCALE GENOMIC DNA]</scope>
    <source>
        <strain evidence="3">HSR6</strain>
    </source>
</reference>
<dbReference type="Proteomes" id="UP000186165">
    <property type="component" value="Chromosome"/>
</dbReference>
<evidence type="ECO:0000313" key="3">
    <source>
        <dbReference type="Proteomes" id="UP000186165"/>
    </source>
</evidence>
<gene>
    <name evidence="2" type="ORF">HSR6_0978</name>
</gene>
<dbReference type="AlphaFoldDB" id="A0A1J1ACI8"/>
<keyword evidence="1" id="KW-0472">Membrane</keyword>
<dbReference type="KEGG" id="hhsr:HSR6_0978"/>
<organism evidence="2 3">
    <name type="scientific">Halodesulfurarchaeum formicicum</name>
    <dbReference type="NCBI Taxonomy" id="1873524"/>
    <lineage>
        <taxon>Archaea</taxon>
        <taxon>Methanobacteriati</taxon>
        <taxon>Methanobacteriota</taxon>
        <taxon>Stenosarchaea group</taxon>
        <taxon>Halobacteria</taxon>
        <taxon>Halobacteriales</taxon>
        <taxon>Halobacteriaceae</taxon>
        <taxon>Halodesulfurarchaeum</taxon>
    </lineage>
</organism>
<dbReference type="GeneID" id="30417504"/>
<evidence type="ECO:0000313" key="2">
    <source>
        <dbReference type="EMBL" id="APE95431.1"/>
    </source>
</evidence>
<feature type="transmembrane region" description="Helical" evidence="1">
    <location>
        <begin position="6"/>
        <end position="27"/>
    </location>
</feature>
<protein>
    <submittedName>
        <fullName evidence="2">Uncharacterized protein</fullName>
    </submittedName>
</protein>
<proteinExistence type="predicted"/>
<dbReference type="EMBL" id="CP016804">
    <property type="protein sequence ID" value="APE95431.1"/>
    <property type="molecule type" value="Genomic_DNA"/>
</dbReference>
<keyword evidence="1" id="KW-0812">Transmembrane</keyword>
<keyword evidence="3" id="KW-1185">Reference proteome</keyword>
<evidence type="ECO:0000256" key="1">
    <source>
        <dbReference type="SAM" id="Phobius"/>
    </source>
</evidence>
<sequence>MFFDFLESFGVELGTWAMLFVIAWYLFRGARAGRRATSVLGRAVTYAVLILVSFGAAAALGYADLHLSTFMGDVGAVVKWALDEGLVMVEQLLRGLF</sequence>
<accession>A0A1J1ACI8</accession>
<feature type="transmembrane region" description="Helical" evidence="1">
    <location>
        <begin position="39"/>
        <end position="63"/>
    </location>
</feature>
<dbReference type="RefSeq" id="WP_071932995.1">
    <property type="nucleotide sequence ID" value="NZ_CP016804.1"/>
</dbReference>
<name>A0A1J1ACI8_9EURY</name>
<keyword evidence="1" id="KW-1133">Transmembrane helix</keyword>